<dbReference type="EMBL" id="CP106738">
    <property type="protein sequence ID" value="UXX84787.1"/>
    <property type="molecule type" value="Genomic_DNA"/>
</dbReference>
<evidence type="ECO:0000256" key="3">
    <source>
        <dbReference type="ARBA" id="ARBA00023125"/>
    </source>
</evidence>
<dbReference type="Gene3D" id="3.40.190.10">
    <property type="entry name" value="Periplasmic binding protein-like II"/>
    <property type="match status" value="2"/>
</dbReference>
<keyword evidence="3" id="KW-0238">DNA-binding</keyword>
<dbReference type="CDD" id="cd05466">
    <property type="entry name" value="PBP2_LTTR_substrate"/>
    <property type="match status" value="1"/>
</dbReference>
<evidence type="ECO:0000256" key="2">
    <source>
        <dbReference type="ARBA" id="ARBA00023015"/>
    </source>
</evidence>
<dbReference type="InterPro" id="IPR000847">
    <property type="entry name" value="LysR_HTH_N"/>
</dbReference>
<keyword evidence="2" id="KW-0805">Transcription regulation</keyword>
<feature type="domain" description="HTH lysR-type" evidence="5">
    <location>
        <begin position="1"/>
        <end position="58"/>
    </location>
</feature>
<proteinExistence type="inferred from homology"/>
<accession>A0ABY6DF57</accession>
<dbReference type="InterPro" id="IPR036388">
    <property type="entry name" value="WH-like_DNA-bd_sf"/>
</dbReference>
<evidence type="ECO:0000313" key="7">
    <source>
        <dbReference type="Proteomes" id="UP001064087"/>
    </source>
</evidence>
<dbReference type="Proteomes" id="UP001064087">
    <property type="component" value="Chromosome"/>
</dbReference>
<dbReference type="InterPro" id="IPR036390">
    <property type="entry name" value="WH_DNA-bd_sf"/>
</dbReference>
<dbReference type="SUPFAM" id="SSF46785">
    <property type="entry name" value="Winged helix' DNA-binding domain"/>
    <property type="match status" value="1"/>
</dbReference>
<dbReference type="PANTHER" id="PTHR30126">
    <property type="entry name" value="HTH-TYPE TRANSCRIPTIONAL REGULATOR"/>
    <property type="match status" value="1"/>
</dbReference>
<dbReference type="PROSITE" id="PS50931">
    <property type="entry name" value="HTH_LYSR"/>
    <property type="match status" value="1"/>
</dbReference>
<keyword evidence="4" id="KW-0804">Transcription</keyword>
<name>A0ABY6DF57_9RHOB</name>
<dbReference type="Pfam" id="PF03466">
    <property type="entry name" value="LysR_substrate"/>
    <property type="match status" value="1"/>
</dbReference>
<dbReference type="SUPFAM" id="SSF53850">
    <property type="entry name" value="Periplasmic binding protein-like II"/>
    <property type="match status" value="1"/>
</dbReference>
<dbReference type="RefSeq" id="WP_263048915.1">
    <property type="nucleotide sequence ID" value="NZ_CP106738.1"/>
</dbReference>
<dbReference type="Pfam" id="PF00126">
    <property type="entry name" value="HTH_1"/>
    <property type="match status" value="1"/>
</dbReference>
<organism evidence="6 7">
    <name type="scientific">Roseovarius pelagicus</name>
    <dbReference type="NCBI Taxonomy" id="2980108"/>
    <lineage>
        <taxon>Bacteria</taxon>
        <taxon>Pseudomonadati</taxon>
        <taxon>Pseudomonadota</taxon>
        <taxon>Alphaproteobacteria</taxon>
        <taxon>Rhodobacterales</taxon>
        <taxon>Roseobacteraceae</taxon>
        <taxon>Roseovarius</taxon>
    </lineage>
</organism>
<evidence type="ECO:0000256" key="4">
    <source>
        <dbReference type="ARBA" id="ARBA00023163"/>
    </source>
</evidence>
<sequence>MDWNLLKTFHKIVTAGGISRASQATGRRQPAISLALKRLEEQIGARLCERGPGGFQLTTEGEVVADICRRIFGIVEDIPARVMDAGKQVRGPVRVRLISSVNVGPLDEAIRLLNLSHPGIELKLTVSGWEDLTNLLLRNELDIGIGPAHFMHGQLKYSLLCKEVQRIYCGASHSLFGTKVSTLSELREYPFILKTPGEPEEVMRFRMQHGLGYQVAGTSDHVDEMLRLTRAGTGLALLPVGAAESDVRSKRLWCVTPGLNGPSLPIYTITNANAAPYRARDMFLQEIMKCSGQ</sequence>
<dbReference type="InterPro" id="IPR005119">
    <property type="entry name" value="LysR_subst-bd"/>
</dbReference>
<dbReference type="Gene3D" id="1.10.10.10">
    <property type="entry name" value="Winged helix-like DNA-binding domain superfamily/Winged helix DNA-binding domain"/>
    <property type="match status" value="1"/>
</dbReference>
<comment type="similarity">
    <text evidence="1">Belongs to the LysR transcriptional regulatory family.</text>
</comment>
<gene>
    <name evidence="6" type="ORF">N7U68_09165</name>
</gene>
<evidence type="ECO:0000313" key="6">
    <source>
        <dbReference type="EMBL" id="UXX84787.1"/>
    </source>
</evidence>
<evidence type="ECO:0000256" key="1">
    <source>
        <dbReference type="ARBA" id="ARBA00009437"/>
    </source>
</evidence>
<protein>
    <submittedName>
        <fullName evidence="6">LysR family transcriptional regulator</fullName>
    </submittedName>
</protein>
<evidence type="ECO:0000259" key="5">
    <source>
        <dbReference type="PROSITE" id="PS50931"/>
    </source>
</evidence>
<keyword evidence="7" id="KW-1185">Reference proteome</keyword>
<reference evidence="6" key="1">
    <citation type="submission" date="2022-10" db="EMBL/GenBank/DDBJ databases">
        <title>Roseovarius pelagicus sp. nov., isolated from Arctic seawater.</title>
        <authorList>
            <person name="Hong Y.W."/>
            <person name="Hwang C.Y."/>
        </authorList>
    </citation>
    <scope>NUCLEOTIDE SEQUENCE</scope>
    <source>
        <strain evidence="6">HL-MP18</strain>
    </source>
</reference>
<dbReference type="PANTHER" id="PTHR30126:SF98">
    <property type="entry name" value="HTH-TYPE TRANSCRIPTIONAL ACTIVATOR BAUR"/>
    <property type="match status" value="1"/>
</dbReference>